<evidence type="ECO:0000313" key="1">
    <source>
        <dbReference type="EMBL" id="JAD57627.1"/>
    </source>
</evidence>
<sequence>MQDELLESLSAGLKFCLLVTAVCHWKCKMGCSSCLVLVWS</sequence>
<organism evidence="1">
    <name type="scientific">Arundo donax</name>
    <name type="common">Giant reed</name>
    <name type="synonym">Donax arundinaceus</name>
    <dbReference type="NCBI Taxonomy" id="35708"/>
    <lineage>
        <taxon>Eukaryota</taxon>
        <taxon>Viridiplantae</taxon>
        <taxon>Streptophyta</taxon>
        <taxon>Embryophyta</taxon>
        <taxon>Tracheophyta</taxon>
        <taxon>Spermatophyta</taxon>
        <taxon>Magnoliopsida</taxon>
        <taxon>Liliopsida</taxon>
        <taxon>Poales</taxon>
        <taxon>Poaceae</taxon>
        <taxon>PACMAD clade</taxon>
        <taxon>Arundinoideae</taxon>
        <taxon>Arundineae</taxon>
        <taxon>Arundo</taxon>
    </lineage>
</organism>
<proteinExistence type="predicted"/>
<name>A0A0A9BED2_ARUDO</name>
<protein>
    <submittedName>
        <fullName evidence="1">Uncharacterized protein</fullName>
    </submittedName>
</protein>
<accession>A0A0A9BED2</accession>
<dbReference type="AlphaFoldDB" id="A0A0A9BED2"/>
<reference evidence="1" key="2">
    <citation type="journal article" date="2015" name="Data Brief">
        <title>Shoot transcriptome of the giant reed, Arundo donax.</title>
        <authorList>
            <person name="Barrero R.A."/>
            <person name="Guerrero F.D."/>
            <person name="Moolhuijzen P."/>
            <person name="Goolsby J.A."/>
            <person name="Tidwell J."/>
            <person name="Bellgard S.E."/>
            <person name="Bellgard M.I."/>
        </authorList>
    </citation>
    <scope>NUCLEOTIDE SEQUENCE</scope>
    <source>
        <tissue evidence="1">Shoot tissue taken approximately 20 cm above the soil surface</tissue>
    </source>
</reference>
<dbReference type="EMBL" id="GBRH01240268">
    <property type="protein sequence ID" value="JAD57627.1"/>
    <property type="molecule type" value="Transcribed_RNA"/>
</dbReference>
<reference evidence="1" key="1">
    <citation type="submission" date="2014-09" db="EMBL/GenBank/DDBJ databases">
        <authorList>
            <person name="Magalhaes I.L.F."/>
            <person name="Oliveira U."/>
            <person name="Santos F.R."/>
            <person name="Vidigal T.H.D.A."/>
            <person name="Brescovit A.D."/>
            <person name="Santos A.J."/>
        </authorList>
    </citation>
    <scope>NUCLEOTIDE SEQUENCE</scope>
    <source>
        <tissue evidence="1">Shoot tissue taken approximately 20 cm above the soil surface</tissue>
    </source>
</reference>